<keyword evidence="2 4" id="KW-0819">tRNA processing</keyword>
<evidence type="ECO:0000313" key="8">
    <source>
        <dbReference type="Proteomes" id="UP001295423"/>
    </source>
</evidence>
<comment type="caution">
    <text evidence="7">The sequence shown here is derived from an EMBL/GenBank/DDBJ whole genome shotgun (WGS) entry which is preliminary data.</text>
</comment>
<keyword evidence="3 4" id="KW-0413">Isomerase</keyword>
<feature type="chain" id="PRO_5042139944" description="tRNA pseudouridine synthase" evidence="5">
    <location>
        <begin position="27"/>
        <end position="385"/>
    </location>
</feature>
<dbReference type="InterPro" id="IPR020094">
    <property type="entry name" value="TruA/RsuA/RluB/E/F_N"/>
</dbReference>
<dbReference type="Gene3D" id="3.30.70.660">
    <property type="entry name" value="Pseudouridine synthase I, catalytic domain, C-terminal subdomain"/>
    <property type="match status" value="1"/>
</dbReference>
<dbReference type="PANTHER" id="PTHR11142:SF10">
    <property type="entry name" value="TRNA PSEUDOURIDINE SYNTHASE"/>
    <property type="match status" value="1"/>
</dbReference>
<sequence length="385" mass="43536">MNNKPIFITLPVYFLSFLQFFSSSHGWIPTIGCAERQKETQLCGRQYFRGRSVPYVETLAEQKSRELWEQEPFDHAERLIDRVLASDFPSNSPFLKKISDHSTTESSGFEDLFLPLYGTKDDGIWEKPIIDFGERKEKLKHFLIRVSYKGNQFCGWQIQRDNELPSVQGVLEDWLQPLAERKKSIRVCGRTDAGVSAIAQVCRFRTALDLDAGDIAEHLQKLPSAGARVQQVVEVTRSFHPTFTATCRAYVYLIDCTPLEGFNSEMLGILNQILQALEGKELDYIGLSYGRLKTETSLCTLHHARACLVSTDDESSAVCIELVGNRFLRRMVRLLVEAAVRITLAGDDPSDDVLLDEILKEDRRLIGNTAPANGLFFVGARFDAM</sequence>
<dbReference type="GO" id="GO:0003723">
    <property type="term" value="F:RNA binding"/>
    <property type="evidence" value="ECO:0007669"/>
    <property type="project" value="InterPro"/>
</dbReference>
<dbReference type="InterPro" id="IPR001406">
    <property type="entry name" value="PsdUridine_synth_TruA"/>
</dbReference>
<accession>A0AAD2GEB1</accession>
<dbReference type="EMBL" id="CAKOGP040002491">
    <property type="protein sequence ID" value="CAJ1970265.1"/>
    <property type="molecule type" value="Genomic_DNA"/>
</dbReference>
<evidence type="ECO:0000256" key="4">
    <source>
        <dbReference type="RuleBase" id="RU003792"/>
    </source>
</evidence>
<dbReference type="EC" id="5.4.99.12" evidence="4"/>
<dbReference type="InterPro" id="IPR020103">
    <property type="entry name" value="PsdUridine_synth_cat_dom_sf"/>
</dbReference>
<dbReference type="InterPro" id="IPR020095">
    <property type="entry name" value="PsdUridine_synth_TruA_C"/>
</dbReference>
<gene>
    <name evidence="7" type="ORF">CYCCA115_LOCUS24285</name>
</gene>
<dbReference type="InterPro" id="IPR020097">
    <property type="entry name" value="PsdUridine_synth_TruA_a/b_dom"/>
</dbReference>
<feature type="domain" description="Pseudouridine synthase I TruA alpha/beta" evidence="6">
    <location>
        <begin position="297"/>
        <end position="383"/>
    </location>
</feature>
<dbReference type="AlphaFoldDB" id="A0AAD2GEB1"/>
<dbReference type="SUPFAM" id="SSF55120">
    <property type="entry name" value="Pseudouridine synthase"/>
    <property type="match status" value="1"/>
</dbReference>
<evidence type="ECO:0000256" key="1">
    <source>
        <dbReference type="ARBA" id="ARBA00009375"/>
    </source>
</evidence>
<evidence type="ECO:0000259" key="6">
    <source>
        <dbReference type="Pfam" id="PF01416"/>
    </source>
</evidence>
<comment type="catalytic activity">
    <reaction evidence="4">
        <text>uridine(38/39/40) in tRNA = pseudouridine(38/39/40) in tRNA</text>
        <dbReference type="Rhea" id="RHEA:22376"/>
        <dbReference type="Rhea" id="RHEA-COMP:10085"/>
        <dbReference type="Rhea" id="RHEA-COMP:10087"/>
        <dbReference type="ChEBI" id="CHEBI:65314"/>
        <dbReference type="ChEBI" id="CHEBI:65315"/>
        <dbReference type="EC" id="5.4.99.12"/>
    </reaction>
</comment>
<reference evidence="7" key="1">
    <citation type="submission" date="2023-08" db="EMBL/GenBank/DDBJ databases">
        <authorList>
            <person name="Audoor S."/>
            <person name="Bilcke G."/>
        </authorList>
    </citation>
    <scope>NUCLEOTIDE SEQUENCE</scope>
</reference>
<dbReference type="Proteomes" id="UP001295423">
    <property type="component" value="Unassembled WGS sequence"/>
</dbReference>
<evidence type="ECO:0000256" key="3">
    <source>
        <dbReference type="ARBA" id="ARBA00023235"/>
    </source>
</evidence>
<protein>
    <recommendedName>
        <fullName evidence="4">tRNA pseudouridine synthase</fullName>
        <ecNumber evidence="4">5.4.99.12</ecNumber>
    </recommendedName>
</protein>
<evidence type="ECO:0000256" key="2">
    <source>
        <dbReference type="ARBA" id="ARBA00022694"/>
    </source>
</evidence>
<evidence type="ECO:0000313" key="7">
    <source>
        <dbReference type="EMBL" id="CAJ1970265.1"/>
    </source>
</evidence>
<organism evidence="7 8">
    <name type="scientific">Cylindrotheca closterium</name>
    <dbReference type="NCBI Taxonomy" id="2856"/>
    <lineage>
        <taxon>Eukaryota</taxon>
        <taxon>Sar</taxon>
        <taxon>Stramenopiles</taxon>
        <taxon>Ochrophyta</taxon>
        <taxon>Bacillariophyta</taxon>
        <taxon>Bacillariophyceae</taxon>
        <taxon>Bacillariophycidae</taxon>
        <taxon>Bacillariales</taxon>
        <taxon>Bacillariaceae</taxon>
        <taxon>Cylindrotheca</taxon>
    </lineage>
</organism>
<dbReference type="Gene3D" id="3.30.70.580">
    <property type="entry name" value="Pseudouridine synthase I, catalytic domain, N-terminal subdomain"/>
    <property type="match status" value="1"/>
</dbReference>
<dbReference type="Pfam" id="PF01416">
    <property type="entry name" value="PseudoU_synth_1"/>
    <property type="match status" value="1"/>
</dbReference>
<feature type="signal peptide" evidence="5">
    <location>
        <begin position="1"/>
        <end position="26"/>
    </location>
</feature>
<proteinExistence type="inferred from homology"/>
<dbReference type="GO" id="GO:0160147">
    <property type="term" value="F:tRNA pseudouridine(38-40) synthase activity"/>
    <property type="evidence" value="ECO:0007669"/>
    <property type="project" value="UniProtKB-EC"/>
</dbReference>
<name>A0AAD2GEB1_9STRA</name>
<dbReference type="PANTHER" id="PTHR11142">
    <property type="entry name" value="PSEUDOURIDYLATE SYNTHASE"/>
    <property type="match status" value="1"/>
</dbReference>
<evidence type="ECO:0000256" key="5">
    <source>
        <dbReference type="SAM" id="SignalP"/>
    </source>
</evidence>
<comment type="similarity">
    <text evidence="1 4">Belongs to the tRNA pseudouridine synthase TruA family.</text>
</comment>
<keyword evidence="8" id="KW-1185">Reference proteome</keyword>
<dbReference type="GO" id="GO:0031119">
    <property type="term" value="P:tRNA pseudouridine synthesis"/>
    <property type="evidence" value="ECO:0007669"/>
    <property type="project" value="TreeGrafter"/>
</dbReference>
<keyword evidence="5" id="KW-0732">Signal</keyword>